<reference evidence="1" key="1">
    <citation type="submission" date="2023-07" db="EMBL/GenBank/DDBJ databases">
        <authorList>
            <person name="Kim M.K."/>
        </authorList>
    </citation>
    <scope>NUCLEOTIDE SEQUENCE</scope>
    <source>
        <strain evidence="1">M29</strain>
    </source>
</reference>
<dbReference type="Proteomes" id="UP001167796">
    <property type="component" value="Unassembled WGS sequence"/>
</dbReference>
<accession>A0ABT9ABP2</accession>
<dbReference type="RefSeq" id="WP_305011512.1">
    <property type="nucleotide sequence ID" value="NZ_JAUQSX010000005.1"/>
</dbReference>
<protein>
    <submittedName>
        <fullName evidence="1">Uncharacterized protein</fullName>
    </submittedName>
</protein>
<gene>
    <name evidence="1" type="ORF">Q5H92_10700</name>
</gene>
<proteinExistence type="predicted"/>
<organism evidence="1 2">
    <name type="scientific">Hymenobacter mellowenesis</name>
    <dbReference type="NCBI Taxonomy" id="3063995"/>
    <lineage>
        <taxon>Bacteria</taxon>
        <taxon>Pseudomonadati</taxon>
        <taxon>Bacteroidota</taxon>
        <taxon>Cytophagia</taxon>
        <taxon>Cytophagales</taxon>
        <taxon>Hymenobacteraceae</taxon>
        <taxon>Hymenobacter</taxon>
    </lineage>
</organism>
<evidence type="ECO:0000313" key="1">
    <source>
        <dbReference type="EMBL" id="MDO7846827.1"/>
    </source>
</evidence>
<comment type="caution">
    <text evidence="1">The sequence shown here is derived from an EMBL/GenBank/DDBJ whole genome shotgun (WGS) entry which is preliminary data.</text>
</comment>
<sequence>MLAGQVRPRYDHLEPAPSYFDSYNFQHTYYQAVRDVLCAGLPDDPLARVFVRRSFEPEYVLSLEEKDRRYYLTYRVCRRSIWVGLAEKNRRPVPVHSSRVPLRQPVALGVAQAFNAAIRQSRYPAAGSQSGMDGTQYTFTAFQLGIGMRGGETWSPRPQTPMWALVELQKTLRLVALTPTNGLLQEKLLQQAQQLLPRLSK</sequence>
<keyword evidence="2" id="KW-1185">Reference proteome</keyword>
<dbReference type="EMBL" id="JAUQSX010000005">
    <property type="protein sequence ID" value="MDO7846827.1"/>
    <property type="molecule type" value="Genomic_DNA"/>
</dbReference>
<evidence type="ECO:0000313" key="2">
    <source>
        <dbReference type="Proteomes" id="UP001167796"/>
    </source>
</evidence>
<name>A0ABT9ABP2_9BACT</name>